<accession>A0A843WU54</accession>
<organism evidence="1 2">
    <name type="scientific">Colocasia esculenta</name>
    <name type="common">Wild taro</name>
    <name type="synonym">Arum esculentum</name>
    <dbReference type="NCBI Taxonomy" id="4460"/>
    <lineage>
        <taxon>Eukaryota</taxon>
        <taxon>Viridiplantae</taxon>
        <taxon>Streptophyta</taxon>
        <taxon>Embryophyta</taxon>
        <taxon>Tracheophyta</taxon>
        <taxon>Spermatophyta</taxon>
        <taxon>Magnoliopsida</taxon>
        <taxon>Liliopsida</taxon>
        <taxon>Araceae</taxon>
        <taxon>Aroideae</taxon>
        <taxon>Colocasieae</taxon>
        <taxon>Colocasia</taxon>
    </lineage>
</organism>
<evidence type="ECO:0000313" key="2">
    <source>
        <dbReference type="Proteomes" id="UP000652761"/>
    </source>
</evidence>
<protein>
    <submittedName>
        <fullName evidence="1">Uncharacterized protein</fullName>
    </submittedName>
</protein>
<proteinExistence type="predicted"/>
<name>A0A843WU54_COLES</name>
<evidence type="ECO:0000313" key="1">
    <source>
        <dbReference type="EMBL" id="MQM14112.1"/>
    </source>
</evidence>
<gene>
    <name evidence="1" type="ORF">Taro_047039</name>
</gene>
<dbReference type="Proteomes" id="UP000652761">
    <property type="component" value="Unassembled WGS sequence"/>
</dbReference>
<keyword evidence="2" id="KW-1185">Reference proteome</keyword>
<dbReference type="AlphaFoldDB" id="A0A843WU54"/>
<comment type="caution">
    <text evidence="1">The sequence shown here is derived from an EMBL/GenBank/DDBJ whole genome shotgun (WGS) entry which is preliminary data.</text>
</comment>
<dbReference type="EMBL" id="NMUH01005961">
    <property type="protein sequence ID" value="MQM14112.1"/>
    <property type="molecule type" value="Genomic_DNA"/>
</dbReference>
<reference evidence="1" key="1">
    <citation type="submission" date="2017-07" db="EMBL/GenBank/DDBJ databases">
        <title>Taro Niue Genome Assembly and Annotation.</title>
        <authorList>
            <person name="Atibalentja N."/>
            <person name="Keating K."/>
            <person name="Fields C.J."/>
        </authorList>
    </citation>
    <scope>NUCLEOTIDE SEQUENCE</scope>
    <source>
        <strain evidence="1">Niue_2</strain>
        <tissue evidence="1">Leaf</tissue>
    </source>
</reference>
<sequence>MTVSRSVTAVPAGILHERRNWRRRSSGRGAHQRSKAVVLTFIAAALTREEPPNYELEVEDPSPCVPCEQWNRGANLIRFLRGRRSVMKLCLQ</sequence>